<feature type="compositionally biased region" description="Basic and acidic residues" evidence="1">
    <location>
        <begin position="582"/>
        <end position="618"/>
    </location>
</feature>
<protein>
    <submittedName>
        <fullName evidence="2">Uncharacterized protein</fullName>
    </submittedName>
</protein>
<feature type="compositionally biased region" description="Basic and acidic residues" evidence="1">
    <location>
        <begin position="379"/>
        <end position="393"/>
    </location>
</feature>
<feature type="region of interest" description="Disordered" evidence="1">
    <location>
        <begin position="357"/>
        <end position="618"/>
    </location>
</feature>
<sequence length="648" mass="72989">MPDLSDTTQFEVTRSPASSSEKVYQPVEDHSSVLSPMDQSAEKHTPDSSPMQNVKSFDKETCASPEQHNEHPLDKENSPPSPVFTNGQTALGESQPESVFGSELDPDVVESTQHLSTEVRHSLQAENLQVNEGECQGSQPSVKYTDNVCFHKEPESSESENELVGDERNTFPSTPSEDIPDCMEEDYSDIDHKGVQSSESLNENQASKFSQSKTEHLPDLENQKESSKNEESTSLLAADPEKQFDLEQSLSSSHSFKEDPSETSDLPKVLNVESPLQDSSFVSDDGLGDKVNGVENSLQEPKLTDPETSVPGDFSEHGSNTDISANRTPLAEQSTAEELCNVSEVQDRLCNDDLQNVPLVGDKAESSPDDSSAVAGGKMSDDADNGRKSDFSGKEQVAYGEDNTESVAMECDSVCSDRESEQPTKLTEAIVAEPGSSVATKTEELESTEKRSVPLGEDTQKKEVRPRKSRFHSPSTTWSPTKSEVKERQKSRSRSRSKNRDSPVKRKSRSRSKDRERNHSEQWKGRSRDRRHRRQSRSKSRSRSRSGSRTRNRNRSNTAERSEKDSPSWRERRLNDNWKSPRGNDRYRRNEHEKPNEHFRSDKYDSRDSSEQYTEIKIDHPDWMSEKIKSFDSRGRGDGWMRGDRRGW</sequence>
<name>A0ABN9GRD2_9NEOB</name>
<feature type="compositionally biased region" description="Polar residues" evidence="1">
    <location>
        <begin position="124"/>
        <end position="144"/>
    </location>
</feature>
<proteinExistence type="predicted"/>
<feature type="compositionally biased region" description="Basic and acidic residues" evidence="1">
    <location>
        <begin position="511"/>
        <end position="526"/>
    </location>
</feature>
<organism evidence="2 3">
    <name type="scientific">Staurois parvus</name>
    <dbReference type="NCBI Taxonomy" id="386267"/>
    <lineage>
        <taxon>Eukaryota</taxon>
        <taxon>Metazoa</taxon>
        <taxon>Chordata</taxon>
        <taxon>Craniata</taxon>
        <taxon>Vertebrata</taxon>
        <taxon>Euteleostomi</taxon>
        <taxon>Amphibia</taxon>
        <taxon>Batrachia</taxon>
        <taxon>Anura</taxon>
        <taxon>Neobatrachia</taxon>
        <taxon>Ranoidea</taxon>
        <taxon>Ranidae</taxon>
        <taxon>Staurois</taxon>
    </lineage>
</organism>
<evidence type="ECO:0000313" key="2">
    <source>
        <dbReference type="EMBL" id="CAI9611464.1"/>
    </source>
</evidence>
<feature type="compositionally biased region" description="Basic and acidic residues" evidence="1">
    <location>
        <begin position="441"/>
        <end position="463"/>
    </location>
</feature>
<feature type="region of interest" description="Disordered" evidence="1">
    <location>
        <begin position="629"/>
        <end position="648"/>
    </location>
</feature>
<comment type="caution">
    <text evidence="2">The sequence shown here is derived from an EMBL/GenBank/DDBJ whole genome shotgun (WGS) entry which is preliminary data.</text>
</comment>
<dbReference type="Proteomes" id="UP001162483">
    <property type="component" value="Unassembled WGS sequence"/>
</dbReference>
<feature type="compositionally biased region" description="Basic and acidic residues" evidence="1">
    <location>
        <begin position="558"/>
        <end position="576"/>
    </location>
</feature>
<dbReference type="PANTHER" id="PTHR47048">
    <property type="entry name" value="PROTEIN SCAF11"/>
    <property type="match status" value="1"/>
</dbReference>
<feature type="compositionally biased region" description="Polar residues" evidence="1">
    <location>
        <begin position="195"/>
        <end position="212"/>
    </location>
</feature>
<gene>
    <name evidence="2" type="ORF">SPARVUS_LOCUS14564863</name>
</gene>
<dbReference type="EMBL" id="CATNWA010019130">
    <property type="protein sequence ID" value="CAI9611464.1"/>
    <property type="molecule type" value="Genomic_DNA"/>
</dbReference>
<feature type="compositionally biased region" description="Polar residues" evidence="1">
    <location>
        <begin position="317"/>
        <end position="335"/>
    </location>
</feature>
<feature type="compositionally biased region" description="Acidic residues" evidence="1">
    <location>
        <begin position="178"/>
        <end position="188"/>
    </location>
</feature>
<feature type="non-terminal residue" evidence="2">
    <location>
        <position position="648"/>
    </location>
</feature>
<feature type="compositionally biased region" description="Basic and acidic residues" evidence="1">
    <location>
        <begin position="56"/>
        <end position="77"/>
    </location>
</feature>
<feature type="compositionally biased region" description="Polar residues" evidence="1">
    <location>
        <begin position="83"/>
        <end position="97"/>
    </location>
</feature>
<accession>A0ABN9GRD2</accession>
<dbReference type="PANTHER" id="PTHR47048:SF1">
    <property type="entry name" value="PROTEIN SCAF11"/>
    <property type="match status" value="1"/>
</dbReference>
<feature type="compositionally biased region" description="Polar residues" evidence="1">
    <location>
        <begin position="472"/>
        <end position="481"/>
    </location>
</feature>
<evidence type="ECO:0000313" key="3">
    <source>
        <dbReference type="Proteomes" id="UP001162483"/>
    </source>
</evidence>
<feature type="compositionally biased region" description="Basic and acidic residues" evidence="1">
    <location>
        <begin position="213"/>
        <end position="231"/>
    </location>
</feature>
<reference evidence="2" key="1">
    <citation type="submission" date="2023-05" db="EMBL/GenBank/DDBJ databases">
        <authorList>
            <person name="Stuckert A."/>
        </authorList>
    </citation>
    <scope>NUCLEOTIDE SEQUENCE</scope>
</reference>
<feature type="compositionally biased region" description="Polar residues" evidence="1">
    <location>
        <begin position="1"/>
        <end position="22"/>
    </location>
</feature>
<feature type="region of interest" description="Disordered" evidence="1">
    <location>
        <begin position="1"/>
        <end position="335"/>
    </location>
</feature>
<feature type="compositionally biased region" description="Basic residues" evidence="1">
    <location>
        <begin position="527"/>
        <end position="554"/>
    </location>
</feature>
<evidence type="ECO:0000256" key="1">
    <source>
        <dbReference type="SAM" id="MobiDB-lite"/>
    </source>
</evidence>
<keyword evidence="3" id="KW-1185">Reference proteome</keyword>